<evidence type="ECO:0000256" key="6">
    <source>
        <dbReference type="ARBA" id="ARBA00049593"/>
    </source>
</evidence>
<evidence type="ECO:0000313" key="10">
    <source>
        <dbReference type="Proteomes" id="UP001634394"/>
    </source>
</evidence>
<evidence type="ECO:0000256" key="2">
    <source>
        <dbReference type="ARBA" id="ARBA00022837"/>
    </source>
</evidence>
<keyword evidence="1" id="KW-0677">Repeat</keyword>
<feature type="domain" description="EF-hand" evidence="8">
    <location>
        <begin position="44"/>
        <end position="79"/>
    </location>
</feature>
<dbReference type="GO" id="GO:0016459">
    <property type="term" value="C:myosin complex"/>
    <property type="evidence" value="ECO:0007669"/>
    <property type="project" value="UniProtKB-KW"/>
</dbReference>
<dbReference type="Proteomes" id="UP001634394">
    <property type="component" value="Unassembled WGS sequence"/>
</dbReference>
<dbReference type="PANTHER" id="PTHR23048:SF0">
    <property type="entry name" value="CALMODULIN LIKE 3"/>
    <property type="match status" value="1"/>
</dbReference>
<evidence type="ECO:0000256" key="3">
    <source>
        <dbReference type="ARBA" id="ARBA00023123"/>
    </source>
</evidence>
<organism evidence="9 10">
    <name type="scientific">Sinanodonta woodiana</name>
    <name type="common">Chinese pond mussel</name>
    <name type="synonym">Anodonta woodiana</name>
    <dbReference type="NCBI Taxonomy" id="1069815"/>
    <lineage>
        <taxon>Eukaryota</taxon>
        <taxon>Metazoa</taxon>
        <taxon>Spiralia</taxon>
        <taxon>Lophotrochozoa</taxon>
        <taxon>Mollusca</taxon>
        <taxon>Bivalvia</taxon>
        <taxon>Autobranchia</taxon>
        <taxon>Heteroconchia</taxon>
        <taxon>Palaeoheterodonta</taxon>
        <taxon>Unionida</taxon>
        <taxon>Unionoidea</taxon>
        <taxon>Unionidae</taxon>
        <taxon>Unioninae</taxon>
        <taxon>Sinanodonta</taxon>
    </lineage>
</organism>
<proteinExistence type="predicted"/>
<evidence type="ECO:0000259" key="8">
    <source>
        <dbReference type="PROSITE" id="PS50222"/>
    </source>
</evidence>
<feature type="domain" description="EF-hand" evidence="8">
    <location>
        <begin position="118"/>
        <end position="149"/>
    </location>
</feature>
<evidence type="ECO:0000256" key="7">
    <source>
        <dbReference type="ARBA" id="ARBA00078496"/>
    </source>
</evidence>
<accession>A0ABD3XN54</accession>
<evidence type="ECO:0000256" key="4">
    <source>
        <dbReference type="ARBA" id="ARBA00023175"/>
    </source>
</evidence>
<dbReference type="PROSITE" id="PS00018">
    <property type="entry name" value="EF_HAND_1"/>
    <property type="match status" value="3"/>
</dbReference>
<comment type="caution">
    <text evidence="9">The sequence shown here is derived from an EMBL/GenBank/DDBJ whole genome shotgun (WGS) entry which is preliminary data.</text>
</comment>
<name>A0ABD3XN54_SINWO</name>
<dbReference type="CDD" id="cd00051">
    <property type="entry name" value="EFh"/>
    <property type="match status" value="1"/>
</dbReference>
<dbReference type="InterPro" id="IPR050230">
    <property type="entry name" value="CALM/Myosin/TropC-like"/>
</dbReference>
<feature type="domain" description="EF-hand" evidence="8">
    <location>
        <begin position="8"/>
        <end position="43"/>
    </location>
</feature>
<keyword evidence="4" id="KW-0505">Motor protein</keyword>
<evidence type="ECO:0000256" key="1">
    <source>
        <dbReference type="ARBA" id="ARBA00022737"/>
    </source>
</evidence>
<protein>
    <recommendedName>
        <fullName evidence="7">Sulfhydryl light chain</fullName>
    </recommendedName>
</protein>
<dbReference type="InterPro" id="IPR011992">
    <property type="entry name" value="EF-hand-dom_pair"/>
</dbReference>
<sequence length="149" mass="17177">MVDQLTEEKLSEFKDVFRQLDNDGDGIINTKELGTATRFIGKNLTEAELQRMINDMDADGKSTIDFPEFLEMMTRKTKERMLSEDEIRKQFKMFDIDGNGYISAAELKQLMISMGDKVTDDEVDEMIRTADVDGDGQVNYDEFMRLMMS</sequence>
<keyword evidence="5" id="KW-0514">Muscle protein</keyword>
<dbReference type="SUPFAM" id="SSF47473">
    <property type="entry name" value="EF-hand"/>
    <property type="match status" value="1"/>
</dbReference>
<evidence type="ECO:0000256" key="5">
    <source>
        <dbReference type="ARBA" id="ARBA00023179"/>
    </source>
</evidence>
<dbReference type="SMART" id="SM00054">
    <property type="entry name" value="EFh"/>
    <property type="match status" value="4"/>
</dbReference>
<dbReference type="PROSITE" id="PS50222">
    <property type="entry name" value="EF_HAND_2"/>
    <property type="match status" value="4"/>
</dbReference>
<dbReference type="PANTHER" id="PTHR23048">
    <property type="entry name" value="MYOSIN LIGHT CHAIN 1, 3"/>
    <property type="match status" value="1"/>
</dbReference>
<dbReference type="InterPro" id="IPR018247">
    <property type="entry name" value="EF_Hand_1_Ca_BS"/>
</dbReference>
<dbReference type="InterPro" id="IPR002048">
    <property type="entry name" value="EF_hand_dom"/>
</dbReference>
<keyword evidence="10" id="KW-1185">Reference proteome</keyword>
<keyword evidence="3" id="KW-0518">Myosin</keyword>
<dbReference type="FunFam" id="1.10.238.10:FF:000003">
    <property type="entry name" value="Calmodulin A"/>
    <property type="match status" value="1"/>
</dbReference>
<gene>
    <name evidence="9" type="ORF">ACJMK2_027071</name>
</gene>
<dbReference type="AlphaFoldDB" id="A0ABD3XN54"/>
<dbReference type="Pfam" id="PF13499">
    <property type="entry name" value="EF-hand_7"/>
    <property type="match status" value="2"/>
</dbReference>
<comment type="function">
    <text evidence="6">In molluscan muscle, calcium regulation is associated with myosin rather than with actin. Muscle myosin contains two types of light chains: the catalytic light chain, essential for ATPase activity, and the regulatory light chain, a calcium-binding protein responsible for Ca(2+) dependent binding and Ca(2+) dependent Mg-ATPase activity.</text>
</comment>
<dbReference type="Gene3D" id="1.10.238.10">
    <property type="entry name" value="EF-hand"/>
    <property type="match status" value="2"/>
</dbReference>
<feature type="domain" description="EF-hand" evidence="8">
    <location>
        <begin position="82"/>
        <end position="117"/>
    </location>
</feature>
<dbReference type="EMBL" id="JBJQND010000002">
    <property type="protein sequence ID" value="KAL3887115.1"/>
    <property type="molecule type" value="Genomic_DNA"/>
</dbReference>
<reference evidence="9 10" key="1">
    <citation type="submission" date="2024-11" db="EMBL/GenBank/DDBJ databases">
        <title>Chromosome-level genome assembly of the freshwater bivalve Anodonta woodiana.</title>
        <authorList>
            <person name="Chen X."/>
        </authorList>
    </citation>
    <scope>NUCLEOTIDE SEQUENCE [LARGE SCALE GENOMIC DNA]</scope>
    <source>
        <strain evidence="9">MN2024</strain>
        <tissue evidence="9">Gills</tissue>
    </source>
</reference>
<evidence type="ECO:0000313" key="9">
    <source>
        <dbReference type="EMBL" id="KAL3887115.1"/>
    </source>
</evidence>
<keyword evidence="2" id="KW-0106">Calcium</keyword>